<proteinExistence type="predicted"/>
<sequence length="880" mass="101405">MALRLGVKISSVAGQSVTPIRFRRQFQSLSPVASFKISPNQRAASGIVPANKKSSKQSITKNADKNQKYSTKDRVTRDFNEYNAVEQYELEAAKPREKMHRVNRVYEFMSKLQQNQNWRILPHLQPSNLRPYGSTDNIIFPESLRQRDLIKYPQEDEVLAEVEEEMSEKSVQQYSKDEFTNRRDYSTFEKKHNHKNDCRKMATKSKHIEEENVSLGASEVNKESLNKFDSVSEETKSEKNKIWPSYSDILRHEINKDVMTTSTRKLHQSCNPLGPSAQRPVPLSEMNVGLNLNEAIKEPKIKSTILTDPINEVEIREPELKPMAMKLKKGKKPKESWDQYCPEEEEIIIKRECPIIPRKLPKLIPRDCPCVEPPPPCDVPPLPRLDLEVCEPRPECPIHPCETTPRADIDCWEYMESPEVDCRVIPVKRKGECNKCEMKRRKDKNRSSCPYSTSAFKGDMQSKRQYSSLTAVSTDYENVTKIVPDFIIPIPSVQRHVDENTQINNDILFDNFATFGRNLNNSTSTPVLLNKLGSIQADMISRQYSTNDERCIKKPKKDCKLPPADNCNACKHGKEKKCTRECPTFCMHDCPPANPRGTECIPRHEVCCEKAQTPYPSYSECLVSYLAPFTNFPNYKCIKCPKRDNPGFYYKKFSTMAAHHNGANSSLFSSHCKSVKGKRVFSTHVRKPLLSTPAKFRKSGIRNKHKKKNPCKLCVDISYPNCPPRCRFTCDKDPIDDNCTKRNSPYPSFSECVIEELDEYISECPYNLEATHRLQPKYEMLSKMAYLIKHLPAPGFKPFDPLKEEKCIRSKLCIKNDGVSQCCNDFGKPHAALKNKDFFEPNDRTQCKFLTNKQEKQDSRKIKRKYHTKTLNTDEQQNFP</sequence>
<keyword evidence="3" id="KW-1185">Reference proteome</keyword>
<evidence type="ECO:0000313" key="3">
    <source>
        <dbReference type="Proteomes" id="UP001154078"/>
    </source>
</evidence>
<evidence type="ECO:0000256" key="1">
    <source>
        <dbReference type="SAM" id="MobiDB-lite"/>
    </source>
</evidence>
<feature type="region of interest" description="Disordered" evidence="1">
    <location>
        <begin position="46"/>
        <end position="70"/>
    </location>
</feature>
<dbReference type="InterPro" id="IPR006611">
    <property type="entry name" value="DUF1431_DROsp"/>
</dbReference>
<accession>A0A9P0ARS0</accession>
<feature type="compositionally biased region" description="Polar residues" evidence="1">
    <location>
        <begin position="869"/>
        <end position="880"/>
    </location>
</feature>
<name>A0A9P0ARS0_BRAAE</name>
<dbReference type="OrthoDB" id="6774317at2759"/>
<reference evidence="2" key="1">
    <citation type="submission" date="2021-12" db="EMBL/GenBank/DDBJ databases">
        <authorList>
            <person name="King R."/>
        </authorList>
    </citation>
    <scope>NUCLEOTIDE SEQUENCE</scope>
</reference>
<evidence type="ECO:0000313" key="2">
    <source>
        <dbReference type="EMBL" id="CAH0546862.1"/>
    </source>
</evidence>
<dbReference type="EMBL" id="OV121132">
    <property type="protein sequence ID" value="CAH0546862.1"/>
    <property type="molecule type" value="Genomic_DNA"/>
</dbReference>
<organism evidence="2 3">
    <name type="scientific">Brassicogethes aeneus</name>
    <name type="common">Rape pollen beetle</name>
    <name type="synonym">Meligethes aeneus</name>
    <dbReference type="NCBI Taxonomy" id="1431903"/>
    <lineage>
        <taxon>Eukaryota</taxon>
        <taxon>Metazoa</taxon>
        <taxon>Ecdysozoa</taxon>
        <taxon>Arthropoda</taxon>
        <taxon>Hexapoda</taxon>
        <taxon>Insecta</taxon>
        <taxon>Pterygota</taxon>
        <taxon>Neoptera</taxon>
        <taxon>Endopterygota</taxon>
        <taxon>Coleoptera</taxon>
        <taxon>Polyphaga</taxon>
        <taxon>Cucujiformia</taxon>
        <taxon>Nitidulidae</taxon>
        <taxon>Meligethinae</taxon>
        <taxon>Brassicogethes</taxon>
    </lineage>
</organism>
<dbReference type="AlphaFoldDB" id="A0A9P0ARS0"/>
<gene>
    <name evidence="2" type="ORF">MELIAE_LOCUS946</name>
</gene>
<protein>
    <submittedName>
        <fullName evidence="2">Uncharacterized protein</fullName>
    </submittedName>
</protein>
<feature type="region of interest" description="Disordered" evidence="1">
    <location>
        <begin position="856"/>
        <end position="880"/>
    </location>
</feature>
<dbReference type="Pfam" id="PF07248">
    <property type="entry name" value="DUF1431"/>
    <property type="match status" value="1"/>
</dbReference>
<dbReference type="Proteomes" id="UP001154078">
    <property type="component" value="Chromosome 1"/>
</dbReference>